<organism evidence="2 3">
    <name type="scientific">Stachybotrys elegans</name>
    <dbReference type="NCBI Taxonomy" id="80388"/>
    <lineage>
        <taxon>Eukaryota</taxon>
        <taxon>Fungi</taxon>
        <taxon>Dikarya</taxon>
        <taxon>Ascomycota</taxon>
        <taxon>Pezizomycotina</taxon>
        <taxon>Sordariomycetes</taxon>
        <taxon>Hypocreomycetidae</taxon>
        <taxon>Hypocreales</taxon>
        <taxon>Stachybotryaceae</taxon>
        <taxon>Stachybotrys</taxon>
    </lineage>
</organism>
<keyword evidence="3" id="KW-1185">Reference proteome</keyword>
<evidence type="ECO:0000256" key="1">
    <source>
        <dbReference type="SAM" id="MobiDB-lite"/>
    </source>
</evidence>
<dbReference type="OrthoDB" id="5194044at2759"/>
<dbReference type="AlphaFoldDB" id="A0A8K0T3E4"/>
<dbReference type="Proteomes" id="UP000813444">
    <property type="component" value="Unassembled WGS sequence"/>
</dbReference>
<dbReference type="EMBL" id="JAGPNK010000002">
    <property type="protein sequence ID" value="KAH7326375.1"/>
    <property type="molecule type" value="Genomic_DNA"/>
</dbReference>
<protein>
    <submittedName>
        <fullName evidence="2">Uncharacterized protein</fullName>
    </submittedName>
</protein>
<accession>A0A8K0T3E4</accession>
<proteinExistence type="predicted"/>
<name>A0A8K0T3E4_9HYPO</name>
<feature type="compositionally biased region" description="Polar residues" evidence="1">
    <location>
        <begin position="46"/>
        <end position="65"/>
    </location>
</feature>
<sequence>MPEVSAESKSPKPARRLKTGGETPRQVHFSSCEEEPLEKPTAAKFSKTQSTCTTPPPALSSQPTEFPQVGPAPGSQQPFGTPGVQWHSSSDPSRSLPNFGHPFAALPQHQGFIPAHQQANTTFIPSSGFPEGFNFTGKFYPQLSTMADYQHTGQPRMGLNFQPPVPDTTFGPMQHTYIPRVDPGYVPGPHQQPVVNGVHVSNPPFIQQSPPATQPVMINGQAYVPAASQFVPIQGNMPPGAPGTTNFVAPGSVPFVAGNTGPPDITGLGRTPLEEQMRQAKFAGENRLFEAQDFKPADDDPSRFYYVRELDGNWTQRNRFTIDHMGDCRWFVTEKGWFYAVRLPD</sequence>
<feature type="region of interest" description="Disordered" evidence="1">
    <location>
        <begin position="1"/>
        <end position="93"/>
    </location>
</feature>
<gene>
    <name evidence="2" type="ORF">B0I35DRAFT_422543</name>
</gene>
<reference evidence="2" key="1">
    <citation type="journal article" date="2021" name="Nat. Commun.">
        <title>Genetic determinants of endophytism in the Arabidopsis root mycobiome.</title>
        <authorList>
            <person name="Mesny F."/>
            <person name="Miyauchi S."/>
            <person name="Thiergart T."/>
            <person name="Pickel B."/>
            <person name="Atanasova L."/>
            <person name="Karlsson M."/>
            <person name="Huettel B."/>
            <person name="Barry K.W."/>
            <person name="Haridas S."/>
            <person name="Chen C."/>
            <person name="Bauer D."/>
            <person name="Andreopoulos W."/>
            <person name="Pangilinan J."/>
            <person name="LaButti K."/>
            <person name="Riley R."/>
            <person name="Lipzen A."/>
            <person name="Clum A."/>
            <person name="Drula E."/>
            <person name="Henrissat B."/>
            <person name="Kohler A."/>
            <person name="Grigoriev I.V."/>
            <person name="Martin F.M."/>
            <person name="Hacquard S."/>
        </authorList>
    </citation>
    <scope>NUCLEOTIDE SEQUENCE</scope>
    <source>
        <strain evidence="2">MPI-CAGE-CH-0235</strain>
    </source>
</reference>
<comment type="caution">
    <text evidence="2">The sequence shown here is derived from an EMBL/GenBank/DDBJ whole genome shotgun (WGS) entry which is preliminary data.</text>
</comment>
<evidence type="ECO:0000313" key="2">
    <source>
        <dbReference type="EMBL" id="KAH7326375.1"/>
    </source>
</evidence>
<evidence type="ECO:0000313" key="3">
    <source>
        <dbReference type="Proteomes" id="UP000813444"/>
    </source>
</evidence>